<feature type="region of interest" description="Disordered" evidence="1">
    <location>
        <begin position="916"/>
        <end position="953"/>
    </location>
</feature>
<feature type="compositionally biased region" description="Basic and acidic residues" evidence="1">
    <location>
        <begin position="134"/>
        <end position="149"/>
    </location>
</feature>
<feature type="region of interest" description="Disordered" evidence="1">
    <location>
        <begin position="1254"/>
        <end position="1300"/>
    </location>
</feature>
<feature type="region of interest" description="Disordered" evidence="1">
    <location>
        <begin position="842"/>
        <end position="871"/>
    </location>
</feature>
<evidence type="ECO:0000313" key="2">
    <source>
        <dbReference type="EMBL" id="GAA47812.1"/>
    </source>
</evidence>
<keyword evidence="3" id="KW-1185">Reference proteome</keyword>
<organism evidence="2 3">
    <name type="scientific">Clonorchis sinensis</name>
    <name type="common">Chinese liver fluke</name>
    <dbReference type="NCBI Taxonomy" id="79923"/>
    <lineage>
        <taxon>Eukaryota</taxon>
        <taxon>Metazoa</taxon>
        <taxon>Spiralia</taxon>
        <taxon>Lophotrochozoa</taxon>
        <taxon>Platyhelminthes</taxon>
        <taxon>Trematoda</taxon>
        <taxon>Digenea</taxon>
        <taxon>Opisthorchiida</taxon>
        <taxon>Opisthorchiata</taxon>
        <taxon>Opisthorchiidae</taxon>
        <taxon>Clonorchis</taxon>
    </lineage>
</organism>
<reference key="2">
    <citation type="submission" date="2011-10" db="EMBL/GenBank/DDBJ databases">
        <title>The genome and transcriptome sequence of Clonorchis sinensis provide insights into the carcinogenic liver fluke.</title>
        <authorList>
            <person name="Wang X."/>
            <person name="Huang Y."/>
            <person name="Chen W."/>
            <person name="Liu H."/>
            <person name="Guo L."/>
            <person name="Chen Y."/>
            <person name="Luo F."/>
            <person name="Zhou W."/>
            <person name="Sun J."/>
            <person name="Mao Q."/>
            <person name="Liang P."/>
            <person name="Zhou C."/>
            <person name="Tian Y."/>
            <person name="Men J."/>
            <person name="Lv X."/>
            <person name="Huang L."/>
            <person name="Zhou J."/>
            <person name="Hu Y."/>
            <person name="Li R."/>
            <person name="Zhang F."/>
            <person name="Lei H."/>
            <person name="Li X."/>
            <person name="Hu X."/>
            <person name="Liang C."/>
            <person name="Xu J."/>
            <person name="Wu Z."/>
            <person name="Yu X."/>
        </authorList>
    </citation>
    <scope>NUCLEOTIDE SEQUENCE</scope>
    <source>
        <strain>Henan</strain>
    </source>
</reference>
<feature type="region of interest" description="Disordered" evidence="1">
    <location>
        <begin position="375"/>
        <end position="399"/>
    </location>
</feature>
<sequence>MFDRSRSTFVSGLRDMSAEAVVCSTFGIQPGIVKQAKEKFASDTESSSYNVFNKIARSSRGSSANASLKSEYDFALRGDSGGKYNRSDSVFRRPPLFERESGLEKSYFSEGSIHNIREINGGVPRSSNTPPGTRDLEDHTRGISKEKESNFKESLLSTQIISTDDSYINAPNGHNHFNANNSCRVFGTIEDFDSERTDPEARIRLPPSAKSPMKNILVPTGQDRSLSESPANGTFESLKAAKLAHFRADLSNSLGEEISKKHLPLTHTKHMPFSYIHPNEVTNQRGLIHQRYVVAPFEVAHRPASDATKLAVFRSPREMPTNMKKLFPFAAGTPYAKSEFTLQRPSREFSAVQNTQHNPTLVNLSPCKPWDKWPGQGKPAAAGVGTRDSCSNSNLQSSAQVPIKSQFREQMHTEKCQPPSRYSSPPVSSVFSSSACTVSLSTHNDMPTKIAHPGRKTLEDNVRNSVSNSQQSPTGAVQGQAARRCKSFVMHRSNTIAPSKADSYSEGKREKSTRVLETSRFPQTCWWTYPYLSTRHYRYPPLKDIHLGGYNERIDGLNVHKSKVTLEEMKEHLTECESSHDTRDIVLDKADIIDDKNKSQPPKPLQAPVLRRHNAEEHAFGRSCQETTSLNGVLDQNVSKLFAERKYSPHTTFDDHKTISSRAERRNTLQNHDMFGRITSPMSRTYQGDMKTQSVRQRGSLETQARFFGLPPREWVPHGLTENPSRRPIQRSNSQPQALASIKDLDLVEATNKRPSGEVLSSTIPEPPLLEISDVLDSCEHQKNDLGHCDPLNINRTTKRRTLSMPSSNRNSSSSISQRPEYTVLAQKLEEQFRTVTSWIKPKGATTPFSESKPKDPDPEPSNEKLVVEKSETKVETALKARPSYSWPQSGSAAGKTIQPVQRQLMMELAETLAKRTENVDPPQLSSSLPKAESSTTKEGNIPPLTSPEVGAVSSEVKPDKLFAVPKPFAPVNSTLKLVGKRNETVGCRDGPPNFRPGVATNESSVGMFNSAPFPSTNLLPMQNDKVGNTNETVGFRDAAPNFRPGVTTKEPSVGMSDPVPFPSINPVPSYIDKIELETGHVETREPVRVSTPPPKTPSRSVFGQTSDSGQLTNSNVQHEPIHGDAKIPDSISKELSKPTPRPRVLFPPDDKLTTTHDYEVESRISSPSQFGSDYRGFVKSSDLRMYKSNIEDTSDTASNCSATIEPLRRSRKQYPRPRMQFTVPSPDIPEARTSSAIWGPKPYRIPLHFQRHQTTGLSEERSPSLERPNSAPATPHTAVKPNTFANLPKYPWKPYPLNP</sequence>
<feature type="compositionally biased region" description="Polar residues" evidence="1">
    <location>
        <begin position="388"/>
        <end position="399"/>
    </location>
</feature>
<name>G7Y4C6_CLOSI</name>
<proteinExistence type="predicted"/>
<feature type="region of interest" description="Disordered" evidence="1">
    <location>
        <begin position="119"/>
        <end position="149"/>
    </location>
</feature>
<accession>G7Y4C6</accession>
<feature type="region of interest" description="Disordered" evidence="1">
    <location>
        <begin position="783"/>
        <end position="819"/>
    </location>
</feature>
<feature type="compositionally biased region" description="Basic and acidic residues" evidence="1">
    <location>
        <begin position="1120"/>
        <end position="1137"/>
    </location>
</feature>
<feature type="region of interest" description="Disordered" evidence="1">
    <location>
        <begin position="712"/>
        <end position="738"/>
    </location>
</feature>
<feature type="compositionally biased region" description="Low complexity" evidence="1">
    <location>
        <begin position="804"/>
        <end position="817"/>
    </location>
</feature>
<gene>
    <name evidence="2" type="ORF">CLF_100831</name>
</gene>
<protein>
    <submittedName>
        <fullName evidence="2">Uncharacterized protein</fullName>
    </submittedName>
</protein>
<evidence type="ECO:0000256" key="1">
    <source>
        <dbReference type="SAM" id="MobiDB-lite"/>
    </source>
</evidence>
<dbReference type="EMBL" id="DF142855">
    <property type="protein sequence ID" value="GAA47812.1"/>
    <property type="molecule type" value="Genomic_DNA"/>
</dbReference>
<reference evidence="2" key="1">
    <citation type="journal article" date="2011" name="Genome Biol.">
        <title>The draft genome of the carcinogenic human liver fluke Clonorchis sinensis.</title>
        <authorList>
            <person name="Wang X."/>
            <person name="Chen W."/>
            <person name="Huang Y."/>
            <person name="Sun J."/>
            <person name="Men J."/>
            <person name="Liu H."/>
            <person name="Luo F."/>
            <person name="Guo L."/>
            <person name="Lv X."/>
            <person name="Deng C."/>
            <person name="Zhou C."/>
            <person name="Fan Y."/>
            <person name="Li X."/>
            <person name="Huang L."/>
            <person name="Hu Y."/>
            <person name="Liang C."/>
            <person name="Hu X."/>
            <person name="Xu J."/>
            <person name="Yu X."/>
        </authorList>
    </citation>
    <scope>NUCLEOTIDE SEQUENCE [LARGE SCALE GENOMIC DNA]</scope>
    <source>
        <strain evidence="2">Henan</strain>
    </source>
</reference>
<feature type="compositionally biased region" description="Polar residues" evidence="1">
    <location>
        <begin position="1098"/>
        <end position="1118"/>
    </location>
</feature>
<feature type="region of interest" description="Disordered" evidence="1">
    <location>
        <begin position="1081"/>
        <end position="1152"/>
    </location>
</feature>
<evidence type="ECO:0000313" key="3">
    <source>
        <dbReference type="Proteomes" id="UP000008909"/>
    </source>
</evidence>
<feature type="compositionally biased region" description="Basic and acidic residues" evidence="1">
    <location>
        <begin position="852"/>
        <end position="871"/>
    </location>
</feature>
<feature type="compositionally biased region" description="Polar residues" evidence="1">
    <location>
        <begin position="924"/>
        <end position="939"/>
    </location>
</feature>
<feature type="region of interest" description="Disordered" evidence="1">
    <location>
        <begin position="1035"/>
        <end position="1061"/>
    </location>
</feature>
<dbReference type="Proteomes" id="UP000008909">
    <property type="component" value="Unassembled WGS sequence"/>
</dbReference>